<comment type="caution">
    <text evidence="6">Lacks conserved residue(s) required for the propagation of feature annotation.</text>
</comment>
<evidence type="ECO:0000256" key="3">
    <source>
        <dbReference type="ARBA" id="ARBA00022679"/>
    </source>
</evidence>
<dbReference type="EMBL" id="PYAL01000010">
    <property type="protein sequence ID" value="RXN83213.1"/>
    <property type="molecule type" value="Genomic_DNA"/>
</dbReference>
<dbReference type="SUPFAM" id="SSF52540">
    <property type="entry name" value="P-loop containing nucleoside triphosphate hydrolases"/>
    <property type="match status" value="1"/>
</dbReference>
<comment type="similarity">
    <text evidence="6">Belongs to the ribose 1,5-bisphosphokinase family.</text>
</comment>
<gene>
    <name evidence="6" type="primary">phnN</name>
    <name evidence="8" type="ORF">C7R54_27335</name>
</gene>
<reference evidence="8 9" key="1">
    <citation type="journal article" date="2017" name="Int. J. Syst. Evol. Microbiol.">
        <title>Achromobacter aloeverae sp. nov., isolated from the root of Aloe vera (L.) Burm.f.</title>
        <authorList>
            <person name="Kuncharoen N."/>
            <person name="Muramatsu Y."/>
            <person name="Shibata C."/>
            <person name="Kamakura Y."/>
            <person name="Nakagawa Y."/>
            <person name="Tanasupawat S."/>
        </authorList>
    </citation>
    <scope>NUCLEOTIDE SEQUENCE [LARGE SCALE GENOMIC DNA]</scope>
    <source>
        <strain evidence="8 9">AVA-1</strain>
    </source>
</reference>
<feature type="domain" description="Guanylate kinase/L-type calcium channel beta subunit" evidence="7">
    <location>
        <begin position="20"/>
        <end position="201"/>
    </location>
</feature>
<dbReference type="SMART" id="SM00072">
    <property type="entry name" value="GuKc"/>
    <property type="match status" value="1"/>
</dbReference>
<dbReference type="InterPro" id="IPR008145">
    <property type="entry name" value="GK/Ca_channel_bsu"/>
</dbReference>
<name>A0A4Q1HCD1_9BURK</name>
<sequence>MTAPASRERDASRRDLRRDGGRLVYIMGASGSGKDTLLRLARAQLQGQDRVLVAHRYITRPAGADEASVYLEAAEHARRAALGCFALHWASHGLAYGIGVEIDAWMDAGITVLVNGSRAYLSQACDRYPGLCAVTIRVNAETLQSRLAHRGRESADDIAARLARAQAVFDIPPDCEQVSVDNNGDAADAAAELLAIARRRCHA</sequence>
<dbReference type="InterPro" id="IPR012699">
    <property type="entry name" value="PhnN"/>
</dbReference>
<protein>
    <recommendedName>
        <fullName evidence="6">Ribose 1,5-bisphosphate phosphokinase PhnN</fullName>
        <ecNumber evidence="6">2.7.4.23</ecNumber>
    </recommendedName>
    <alternativeName>
        <fullName evidence="6">Ribose 1,5-bisphosphokinase</fullName>
    </alternativeName>
</protein>
<dbReference type="GO" id="GO:0019634">
    <property type="term" value="P:organic phosphonate metabolic process"/>
    <property type="evidence" value="ECO:0007669"/>
    <property type="project" value="UniProtKB-UniRule"/>
</dbReference>
<evidence type="ECO:0000256" key="4">
    <source>
        <dbReference type="ARBA" id="ARBA00022741"/>
    </source>
</evidence>
<dbReference type="NCBIfam" id="NF007485">
    <property type="entry name" value="PRK10078.1"/>
    <property type="match status" value="1"/>
</dbReference>
<evidence type="ECO:0000256" key="1">
    <source>
        <dbReference type="ARBA" id="ARBA00000373"/>
    </source>
</evidence>
<evidence type="ECO:0000313" key="9">
    <source>
        <dbReference type="Proteomes" id="UP000290849"/>
    </source>
</evidence>
<evidence type="ECO:0000259" key="7">
    <source>
        <dbReference type="SMART" id="SM00072"/>
    </source>
</evidence>
<evidence type="ECO:0000256" key="5">
    <source>
        <dbReference type="ARBA" id="ARBA00022840"/>
    </source>
</evidence>
<dbReference type="NCBIfam" id="TIGR02322">
    <property type="entry name" value="phosphon_PhnN"/>
    <property type="match status" value="1"/>
</dbReference>
<dbReference type="AlphaFoldDB" id="A0A4Q1HCD1"/>
<comment type="function">
    <text evidence="6">Catalyzes the phosphorylation of ribose 1,5-bisphosphate to 5-phospho-D-ribosyl alpha-1-diphosphate (PRPP).</text>
</comment>
<accession>A0A4Q1HCD1</accession>
<comment type="caution">
    <text evidence="8">The sequence shown here is derived from an EMBL/GenBank/DDBJ whole genome shotgun (WGS) entry which is preliminary data.</text>
</comment>
<proteinExistence type="inferred from homology"/>
<dbReference type="OrthoDB" id="341217at2"/>
<evidence type="ECO:0000256" key="2">
    <source>
        <dbReference type="ARBA" id="ARBA00005069"/>
    </source>
</evidence>
<organism evidence="8 9">
    <name type="scientific">Achromobacter aloeverae</name>
    <dbReference type="NCBI Taxonomy" id="1750518"/>
    <lineage>
        <taxon>Bacteria</taxon>
        <taxon>Pseudomonadati</taxon>
        <taxon>Pseudomonadota</taxon>
        <taxon>Betaproteobacteria</taxon>
        <taxon>Burkholderiales</taxon>
        <taxon>Alcaligenaceae</taxon>
        <taxon>Achromobacter</taxon>
    </lineage>
</organism>
<dbReference type="UniPathway" id="UPA00087">
    <property type="reaction ID" value="UER00175"/>
</dbReference>
<evidence type="ECO:0000313" key="8">
    <source>
        <dbReference type="EMBL" id="RXN83213.1"/>
    </source>
</evidence>
<evidence type="ECO:0000256" key="6">
    <source>
        <dbReference type="HAMAP-Rule" id="MF_00836"/>
    </source>
</evidence>
<keyword evidence="8" id="KW-0418">Kinase</keyword>
<dbReference type="Proteomes" id="UP000290849">
    <property type="component" value="Unassembled WGS sequence"/>
</dbReference>
<dbReference type="RefSeq" id="WP_129154299.1">
    <property type="nucleotide sequence ID" value="NZ_JBHSDO010000001.1"/>
</dbReference>
<dbReference type="EC" id="2.7.4.23" evidence="6"/>
<keyword evidence="4 6" id="KW-0547">Nucleotide-binding</keyword>
<dbReference type="Gene3D" id="3.40.50.300">
    <property type="entry name" value="P-loop containing nucleotide triphosphate hydrolases"/>
    <property type="match status" value="1"/>
</dbReference>
<dbReference type="HAMAP" id="MF_00836">
    <property type="entry name" value="PhnN"/>
    <property type="match status" value="1"/>
</dbReference>
<keyword evidence="5 6" id="KW-0067">ATP-binding</keyword>
<comment type="catalytic activity">
    <reaction evidence="1 6">
        <text>alpha-D-ribose 1,5-bisphosphate + ATP = 5-phospho-alpha-D-ribose 1-diphosphate + ADP</text>
        <dbReference type="Rhea" id="RHEA:20109"/>
        <dbReference type="ChEBI" id="CHEBI:30616"/>
        <dbReference type="ChEBI" id="CHEBI:58017"/>
        <dbReference type="ChEBI" id="CHEBI:68688"/>
        <dbReference type="ChEBI" id="CHEBI:456216"/>
        <dbReference type="EC" id="2.7.4.23"/>
    </reaction>
</comment>
<comment type="pathway">
    <text evidence="2 6">Metabolic intermediate biosynthesis; 5-phospho-alpha-D-ribose 1-diphosphate biosynthesis; 5-phospho-alpha-D-ribose 1-diphosphate from D-ribose 5-phosphate (route II): step 3/3.</text>
</comment>
<dbReference type="GO" id="GO:0005524">
    <property type="term" value="F:ATP binding"/>
    <property type="evidence" value="ECO:0007669"/>
    <property type="project" value="UniProtKB-KW"/>
</dbReference>
<dbReference type="GO" id="GO:0033863">
    <property type="term" value="F:ribose 1,5-bisphosphate phosphokinase activity"/>
    <property type="evidence" value="ECO:0007669"/>
    <property type="project" value="UniProtKB-UniRule"/>
</dbReference>
<keyword evidence="3 6" id="KW-0808">Transferase</keyword>
<keyword evidence="9" id="KW-1185">Reference proteome</keyword>
<dbReference type="GO" id="GO:0006015">
    <property type="term" value="P:5-phosphoribose 1-diphosphate biosynthetic process"/>
    <property type="evidence" value="ECO:0007669"/>
    <property type="project" value="UniProtKB-UniRule"/>
</dbReference>
<dbReference type="InterPro" id="IPR027417">
    <property type="entry name" value="P-loop_NTPase"/>
</dbReference>